<evidence type="ECO:0000313" key="1">
    <source>
        <dbReference type="EMBL" id="AXQ61409.1"/>
    </source>
</evidence>
<accession>A0A385DS72</accession>
<evidence type="ECO:0000313" key="2">
    <source>
        <dbReference type="Proteomes" id="UP000263654"/>
    </source>
</evidence>
<dbReference type="EMBL" id="MH669007">
    <property type="protein sequence ID" value="AXQ61409.1"/>
    <property type="molecule type" value="Genomic_DNA"/>
</dbReference>
<dbReference type="KEGG" id="vg:65115735"/>
<dbReference type="RefSeq" id="YP_010098067.1">
    <property type="nucleotide sequence ID" value="NC_055763.1"/>
</dbReference>
<name>A0A385DS72_9CAUD</name>
<organism evidence="1 2">
    <name type="scientific">Gordonia phage Marietta</name>
    <dbReference type="NCBI Taxonomy" id="2301558"/>
    <lineage>
        <taxon>Viruses</taxon>
        <taxon>Duplodnaviria</taxon>
        <taxon>Heunggongvirae</taxon>
        <taxon>Uroviricota</taxon>
        <taxon>Caudoviricetes</taxon>
        <taxon>Zierdtviridae</taxon>
        <taxon>Emilbogenvirinae</taxon>
        <taxon>Sukkupivirus</taxon>
        <taxon>Sukkupivirus marietta</taxon>
    </lineage>
</organism>
<reference evidence="1 2" key="1">
    <citation type="submission" date="2018-07" db="EMBL/GenBank/DDBJ databases">
        <authorList>
            <person name="Burke E.M."/>
            <person name="Good S."/>
            <person name="Jeffords E.T."/>
            <person name="Pearson M."/>
            <person name="Sohlstrom A."/>
            <person name="Westholm D.E."/>
            <person name="Butela K.A."/>
            <person name="Garlena R.A."/>
            <person name="Russell D.A."/>
            <person name="Pope W.H."/>
            <person name="Jacobs-Sera D."/>
            <person name="Hatfull G.F."/>
        </authorList>
    </citation>
    <scope>NUCLEOTIDE SEQUENCE [LARGE SCALE GENOMIC DNA]</scope>
</reference>
<gene>
    <name evidence="1" type="primary">90</name>
    <name evidence="1" type="ORF">SEA_MARIETTA_90</name>
</gene>
<keyword evidence="2" id="KW-1185">Reference proteome</keyword>
<proteinExistence type="predicted"/>
<dbReference type="Proteomes" id="UP000263654">
    <property type="component" value="Segment"/>
</dbReference>
<sequence>MTHTLTPGTVATVVESRELRGHVVRVVRVDDDHEIAHVEIDRPTVAPGLLTVAVRFADLVPVTGSTKITKLTAANVRALREAVQHGFLSGVETGETVATFAGTPADALARVDAARAGLAGLFGTRGHPVASIPAVRRKLIAAAAQ</sequence>
<dbReference type="GeneID" id="65115735"/>
<protein>
    <submittedName>
        <fullName evidence="1">Uncharacterized protein</fullName>
    </submittedName>
</protein>